<feature type="transmembrane region" description="Helical" evidence="9">
    <location>
        <begin position="33"/>
        <end position="51"/>
    </location>
</feature>
<dbReference type="Gene3D" id="3.40.50.720">
    <property type="entry name" value="NAD(P)-binding Rossmann-like Domain"/>
    <property type="match status" value="1"/>
</dbReference>
<feature type="transmembrane region" description="Helical" evidence="9">
    <location>
        <begin position="157"/>
        <end position="175"/>
    </location>
</feature>
<dbReference type="Gene3D" id="3.40.50.12780">
    <property type="entry name" value="N-terminal domain of ligase-like"/>
    <property type="match status" value="1"/>
</dbReference>
<organism evidence="12 13">
    <name type="scientific">Aspergillus thermomutatus</name>
    <name type="common">Neosartorya pseudofischeri</name>
    <dbReference type="NCBI Taxonomy" id="41047"/>
    <lineage>
        <taxon>Eukaryota</taxon>
        <taxon>Fungi</taxon>
        <taxon>Dikarya</taxon>
        <taxon>Ascomycota</taxon>
        <taxon>Pezizomycotina</taxon>
        <taxon>Eurotiomycetes</taxon>
        <taxon>Eurotiomycetidae</taxon>
        <taxon>Eurotiales</taxon>
        <taxon>Aspergillaceae</taxon>
        <taxon>Aspergillus</taxon>
        <taxon>Aspergillus subgen. Fumigati</taxon>
    </lineage>
</organism>
<dbReference type="OrthoDB" id="329835at2759"/>
<dbReference type="CDD" id="cd05930">
    <property type="entry name" value="A_NRPS"/>
    <property type="match status" value="1"/>
</dbReference>
<dbReference type="InterPro" id="IPR009081">
    <property type="entry name" value="PP-bd_ACP"/>
</dbReference>
<feature type="transmembrane region" description="Helical" evidence="9">
    <location>
        <begin position="124"/>
        <end position="145"/>
    </location>
</feature>
<dbReference type="SUPFAM" id="SSF52777">
    <property type="entry name" value="CoA-dependent acyltransferases"/>
    <property type="match status" value="1"/>
</dbReference>
<dbReference type="SUPFAM" id="SSF47336">
    <property type="entry name" value="ACP-like"/>
    <property type="match status" value="1"/>
</dbReference>
<dbReference type="Gene3D" id="1.20.1250.20">
    <property type="entry name" value="MFS general substrate transporter like domains"/>
    <property type="match status" value="1"/>
</dbReference>
<comment type="similarity">
    <text evidence="2">Belongs to the major facilitator superfamily.</text>
</comment>
<evidence type="ECO:0000256" key="9">
    <source>
        <dbReference type="SAM" id="Phobius"/>
    </source>
</evidence>
<evidence type="ECO:0000313" key="13">
    <source>
        <dbReference type="Proteomes" id="UP000215305"/>
    </source>
</evidence>
<dbReference type="GO" id="GO:0022857">
    <property type="term" value="F:transmembrane transporter activity"/>
    <property type="evidence" value="ECO:0007669"/>
    <property type="project" value="InterPro"/>
</dbReference>
<evidence type="ECO:0000256" key="8">
    <source>
        <dbReference type="ARBA" id="ARBA00029454"/>
    </source>
</evidence>
<dbReference type="PROSITE" id="PS50850">
    <property type="entry name" value="MFS"/>
    <property type="match status" value="1"/>
</dbReference>
<dbReference type="Gene3D" id="1.10.1200.10">
    <property type="entry name" value="ACP-like"/>
    <property type="match status" value="1"/>
</dbReference>
<evidence type="ECO:0000313" key="12">
    <source>
        <dbReference type="EMBL" id="RHZ54028.1"/>
    </source>
</evidence>
<dbReference type="PROSITE" id="PS50075">
    <property type="entry name" value="CARRIER"/>
    <property type="match status" value="1"/>
</dbReference>
<dbReference type="Pfam" id="PF00550">
    <property type="entry name" value="PP-binding"/>
    <property type="match status" value="1"/>
</dbReference>
<dbReference type="RefSeq" id="XP_026613840.1">
    <property type="nucleotide sequence ID" value="XM_026761004.1"/>
</dbReference>
<evidence type="ECO:0000256" key="4">
    <source>
        <dbReference type="ARBA" id="ARBA00022553"/>
    </source>
</evidence>
<dbReference type="FunFam" id="1.20.1250.20:FF:000082">
    <property type="entry name" value="MFS multidrug transporter, putative"/>
    <property type="match status" value="1"/>
</dbReference>
<feature type="transmembrane region" description="Helical" evidence="9">
    <location>
        <begin position="257"/>
        <end position="280"/>
    </location>
</feature>
<dbReference type="InterPro" id="IPR036736">
    <property type="entry name" value="ACP-like_sf"/>
</dbReference>
<feature type="transmembrane region" description="Helical" evidence="9">
    <location>
        <begin position="340"/>
        <end position="358"/>
    </location>
</feature>
<keyword evidence="7 9" id="KW-0472">Membrane</keyword>
<evidence type="ECO:0008006" key="14">
    <source>
        <dbReference type="Google" id="ProtNLM"/>
    </source>
</evidence>
<reference evidence="12" key="1">
    <citation type="submission" date="2018-08" db="EMBL/GenBank/DDBJ databases">
        <title>Draft genome sequence of azole-resistant Aspergillus thermomutatus (Neosartorya pseudofischeri) strain HMR AF 39, isolated from a human nasal aspirate.</title>
        <authorList>
            <person name="Parent-Michaud M."/>
            <person name="Dufresne P.J."/>
            <person name="Fournier E."/>
            <person name="Martineau C."/>
            <person name="Moreira S."/>
            <person name="Perkins V."/>
            <person name="De Repentigny L."/>
            <person name="Dufresne S.F."/>
        </authorList>
    </citation>
    <scope>NUCLEOTIDE SEQUENCE [LARGE SCALE GENOMIC DNA]</scope>
    <source>
        <strain evidence="12">HMR AF 39</strain>
    </source>
</reference>
<dbReference type="PANTHER" id="PTHR44845:SF6">
    <property type="entry name" value="BETA-ALANINE-ACTIVATING ENZYME"/>
    <property type="match status" value="1"/>
</dbReference>
<dbReference type="VEuPathDB" id="FungiDB:CDV56_107385"/>
<evidence type="ECO:0000256" key="7">
    <source>
        <dbReference type="ARBA" id="ARBA00023136"/>
    </source>
</evidence>
<protein>
    <recommendedName>
        <fullName evidence="14">Major facilitator superfamily (MFS) profile domain-containing protein</fullName>
    </recommendedName>
</protein>
<dbReference type="InterPro" id="IPR036291">
    <property type="entry name" value="NAD(P)-bd_dom_sf"/>
</dbReference>
<evidence type="ECO:0000256" key="6">
    <source>
        <dbReference type="ARBA" id="ARBA00022989"/>
    </source>
</evidence>
<dbReference type="EMBL" id="NKHU02000116">
    <property type="protein sequence ID" value="RHZ54028.1"/>
    <property type="molecule type" value="Genomic_DNA"/>
</dbReference>
<dbReference type="InterPro" id="IPR020845">
    <property type="entry name" value="AMP-binding_CS"/>
</dbReference>
<dbReference type="InterPro" id="IPR045851">
    <property type="entry name" value="AMP-bd_C_sf"/>
</dbReference>
<feature type="transmembrane region" description="Helical" evidence="9">
    <location>
        <begin position="187"/>
        <end position="207"/>
    </location>
</feature>
<keyword evidence="5 9" id="KW-0812">Transmembrane</keyword>
<feature type="transmembrane region" description="Helical" evidence="9">
    <location>
        <begin position="71"/>
        <end position="90"/>
    </location>
</feature>
<dbReference type="NCBIfam" id="TIGR01733">
    <property type="entry name" value="AA-adenyl-dom"/>
    <property type="match status" value="1"/>
</dbReference>
<dbReference type="PANTHER" id="PTHR44845">
    <property type="entry name" value="CARRIER DOMAIN-CONTAINING PROTEIN"/>
    <property type="match status" value="1"/>
</dbReference>
<gene>
    <name evidence="12" type="ORF">CDV56_107385</name>
</gene>
<dbReference type="InterPro" id="IPR020846">
    <property type="entry name" value="MFS_dom"/>
</dbReference>
<name>A0A397GWI6_ASPTH</name>
<comment type="similarity">
    <text evidence="8">Belongs to the NRP synthetase family.</text>
</comment>
<dbReference type="SUPFAM" id="SSF51735">
    <property type="entry name" value="NAD(P)-binding Rossmann-fold domains"/>
    <property type="match status" value="1"/>
</dbReference>
<feature type="domain" description="Major facilitator superfamily (MFS) profile" evidence="11">
    <location>
        <begin position="32"/>
        <end position="474"/>
    </location>
</feature>
<dbReference type="InterPro" id="IPR013120">
    <property type="entry name" value="FAR_NAD-bd"/>
</dbReference>
<dbReference type="Gene3D" id="3.30.559.30">
    <property type="entry name" value="Nonribosomal peptide synthetase, condensation domain"/>
    <property type="match status" value="1"/>
</dbReference>
<keyword evidence="13" id="KW-1185">Reference proteome</keyword>
<dbReference type="SUPFAM" id="SSF103473">
    <property type="entry name" value="MFS general substrate transporter"/>
    <property type="match status" value="1"/>
</dbReference>
<evidence type="ECO:0000259" key="10">
    <source>
        <dbReference type="PROSITE" id="PS50075"/>
    </source>
</evidence>
<dbReference type="InterPro" id="IPR042099">
    <property type="entry name" value="ANL_N_sf"/>
</dbReference>
<accession>A0A397GWI6</accession>
<feature type="transmembrane region" description="Helical" evidence="9">
    <location>
        <begin position="300"/>
        <end position="319"/>
    </location>
</feature>
<dbReference type="InterPro" id="IPR000873">
    <property type="entry name" value="AMP-dep_synth/lig_dom"/>
</dbReference>
<evidence type="ECO:0000256" key="2">
    <source>
        <dbReference type="ARBA" id="ARBA00008335"/>
    </source>
</evidence>
<dbReference type="GO" id="GO:0031177">
    <property type="term" value="F:phosphopantetheine binding"/>
    <property type="evidence" value="ECO:0007669"/>
    <property type="project" value="InterPro"/>
</dbReference>
<dbReference type="Gene3D" id="3.30.300.30">
    <property type="match status" value="1"/>
</dbReference>
<keyword evidence="4" id="KW-0597">Phosphoprotein</keyword>
<comment type="caution">
    <text evidence="12">The sequence shown here is derived from an EMBL/GenBank/DDBJ whole genome shotgun (WGS) entry which is preliminary data.</text>
</comment>
<evidence type="ECO:0000256" key="3">
    <source>
        <dbReference type="ARBA" id="ARBA00022450"/>
    </source>
</evidence>
<sequence>MASLQETDVVDWDGPDDPANPLNWPKAKKNIQVIFVSIFTLYANLAATMFAPGAAELVNEFHVTNSTIEAFTVSIYVLGFALGPLILAPLSELYGRLIIYHVCNLFYFAFTAGCAFSTNVAMFLVFRFICGCAASGPMSMGGGTVADVTSQEERGKAMALFAVGPLLGPVIGPVIGGFVSENIGWRWTFRIILIMSGVLGVIAIIFLRETNAKVLLQRKARQLNIEAGKAEVTAPNSNETPWKLLCRSIIRPVKMLLFSPIVLLISLYSGTLFGVIFLLFTTLPTVFETDYHFNIGVAGLAYVGLGIGMILGLILFAVMSDKLLGQKRGGTVARPEERLILMKWFAPITPLGCFLYSWSAYYHLHWMVPIVGTFIIGIGAFFIVMPAQVYLVDAFGAEAAASALAANLVVRSPFGAFLALAAPALYDRLGLGWGNSVLGFICFAFTPVPWLFYRYGEYLRTHFAITFFIFRYTEDDGALLLLKVEHELSTEVVPLVSWTSIQCGQCAEKKIVDLIADIKQTSQATFNRASSACGPLDGIRSSKDTGSLPSAQVAVNYRVHHLASTHHDSPSLDIHTQWGIQLHVFDTPGAGVQVRLDYSPSQYTSSVMELFFDNFLTFLVNVANAPGQSLDLIPMCGAKEIARLKRHYWNTDFTPDPWGGLGICQRILGQTQRNPDAVAVMTSDGASLTYSQLVNEAQRVAVCLHASGVTSGDKVCLLMKPGINVIKGMLAVVWMRCCYVFLDSDFAPERLATITADCGANVIVFEPELQELANDLDVNNGTHRKLINILEAQQFWGRASVFQPETNDAFYMIYTSGSTGTPKRVVLSHGNTQQMLASLSQYFHLSPDDRFLQQSSLAFDLSVVQVFSALCAGAQVCVATAELRKDPWRLASFMQQVSITVSYFTPTHFALLVENNPTALRQCQHYRIAMFAGERLPVRLVKAFYDLAIPGVVYNTWSPSELVVQTTIHKVDEPVEGLTNIPIGSPLPNCRHYIVDDALNPLPAGFVGEICVGGAQVGMGYLNRPDANARSFIQNPFCSQEDRARGWSTLFRTGDKGRFLPEGLLEFHGRIEGDKQTKLRGFRIDLGEVEQALYQRSKTGTGQGIVDIAVIARSVAEEAESASLTDDRQVITFIVPRIPLRTTREQTEYTTFLHQNVQPVLNQYMLPNGYQFLSKLPTTIGGKVDRQALPRMKLSLVHPSGTLCSDESLGPSSAHVDIVNDVIELMKSVVGQDRSIAPGSNFFHVGGQSILLLRLRSKLNKRFGVAPPLQEMFNECTPLALARTVSSLRAVKESGGAREDANSSKPVNWSHETALPTSQEYLNFDQLSRFRRPEVTNILLAGADTYIGIHMLAKVLSTGPNALVHLLGTMQAIQAPGLIADMHKYRLFRDGLTPANVLSRIKIVPGSMVARNFGLSDQSFRDLATSIHAIYNLAVEVSLLKTYQALKATNTNGVRTLIALASSSASGRVPEIHHLSTWSIPHMQTWQLSTRTRANVSTVEESPAHFSPPANDGHGYLKSRWAAEMILTEAANRGLPVSIYRASAVSGSLITGVAAPSLDFVNNMIMHMIQHCLVPDISSSRVNGGEFVIDFVSVDILTDAIVHLASEETIFDPRLSVYHLGSSQPLPLSQLPLIIPAIREDGAAQGSPLAPTVPIKEWLSVVRDGAGEQEQLYWTVVEEYLQYGHIMFALDRGRAVSALRTAGWAEEFPTIDVDYLQRLWGQTMLERRR</sequence>
<feature type="transmembrane region" description="Helical" evidence="9">
    <location>
        <begin position="432"/>
        <end position="453"/>
    </location>
</feature>
<evidence type="ECO:0000256" key="5">
    <source>
        <dbReference type="ARBA" id="ARBA00022692"/>
    </source>
</evidence>
<dbReference type="PROSITE" id="PS00455">
    <property type="entry name" value="AMP_BINDING"/>
    <property type="match status" value="1"/>
</dbReference>
<dbReference type="Pfam" id="PF07690">
    <property type="entry name" value="MFS_1"/>
    <property type="match status" value="1"/>
</dbReference>
<dbReference type="SMART" id="SM00823">
    <property type="entry name" value="PKS_PP"/>
    <property type="match status" value="1"/>
</dbReference>
<feature type="transmembrane region" description="Helical" evidence="9">
    <location>
        <begin position="370"/>
        <end position="392"/>
    </location>
</feature>
<dbReference type="InterPro" id="IPR036259">
    <property type="entry name" value="MFS_trans_sf"/>
</dbReference>
<dbReference type="InterPro" id="IPR011701">
    <property type="entry name" value="MFS"/>
</dbReference>
<dbReference type="CDD" id="cd17323">
    <property type="entry name" value="MFS_Tpo1_MDR_like"/>
    <property type="match status" value="1"/>
</dbReference>
<dbReference type="STRING" id="41047.A0A397GWI6"/>
<evidence type="ECO:0000259" key="11">
    <source>
        <dbReference type="PROSITE" id="PS50850"/>
    </source>
</evidence>
<dbReference type="Proteomes" id="UP000215305">
    <property type="component" value="Unassembled WGS sequence"/>
</dbReference>
<feature type="transmembrane region" description="Helical" evidence="9">
    <location>
        <begin position="97"/>
        <end position="118"/>
    </location>
</feature>
<dbReference type="InterPro" id="IPR010071">
    <property type="entry name" value="AA_adenyl_dom"/>
</dbReference>
<evidence type="ECO:0000256" key="1">
    <source>
        <dbReference type="ARBA" id="ARBA00004651"/>
    </source>
</evidence>
<dbReference type="Pfam" id="PF00501">
    <property type="entry name" value="AMP-binding"/>
    <property type="match status" value="1"/>
</dbReference>
<keyword evidence="3" id="KW-0596">Phosphopantetheine</keyword>
<dbReference type="SUPFAM" id="SSF56801">
    <property type="entry name" value="Acetyl-CoA synthetase-like"/>
    <property type="match status" value="1"/>
</dbReference>
<dbReference type="InterPro" id="IPR020806">
    <property type="entry name" value="PKS_PP-bd"/>
</dbReference>
<comment type="subcellular location">
    <subcellularLocation>
        <location evidence="1">Cell membrane</location>
        <topology evidence="1">Multi-pass membrane protein</topology>
    </subcellularLocation>
</comment>
<proteinExistence type="inferred from homology"/>
<dbReference type="Pfam" id="PF07993">
    <property type="entry name" value="NAD_binding_4"/>
    <property type="match status" value="1"/>
</dbReference>
<dbReference type="GeneID" id="38129359"/>
<feature type="domain" description="Carrier" evidence="10">
    <location>
        <begin position="1213"/>
        <end position="1289"/>
    </location>
</feature>
<dbReference type="GO" id="GO:0005886">
    <property type="term" value="C:plasma membrane"/>
    <property type="evidence" value="ECO:0007669"/>
    <property type="project" value="UniProtKB-SubCell"/>
</dbReference>
<keyword evidence="6 9" id="KW-1133">Transmembrane helix</keyword>